<dbReference type="Proteomes" id="UP000263273">
    <property type="component" value="Unassembled WGS sequence"/>
</dbReference>
<dbReference type="InterPro" id="IPR007060">
    <property type="entry name" value="FtsL/DivIC"/>
</dbReference>
<evidence type="ECO:0000313" key="1">
    <source>
        <dbReference type="EMBL" id="HBK52661.1"/>
    </source>
</evidence>
<dbReference type="AlphaFoldDB" id="A0A354YVE2"/>
<evidence type="ECO:0000313" key="2">
    <source>
        <dbReference type="Proteomes" id="UP000263273"/>
    </source>
</evidence>
<dbReference type="Pfam" id="PF04977">
    <property type="entry name" value="DivIC"/>
    <property type="match status" value="1"/>
</dbReference>
<accession>A0A354YVE2</accession>
<gene>
    <name evidence="1" type="ORF">DDZ44_01805</name>
</gene>
<dbReference type="EMBL" id="DNZF01000038">
    <property type="protein sequence ID" value="HBK52661.1"/>
    <property type="molecule type" value="Genomic_DNA"/>
</dbReference>
<feature type="non-terminal residue" evidence="1">
    <location>
        <position position="1"/>
    </location>
</feature>
<dbReference type="STRING" id="378794.GCA_001570625_00272"/>
<comment type="caution">
    <text evidence="1">The sequence shown here is derived from an EMBL/GenBank/DDBJ whole genome shotgun (WGS) entry which is preliminary data.</text>
</comment>
<sequence length="41" mass="4661">ELKARLIEMDSAVAVEKIAREQLGMVKKGEKIIIPLKEERP</sequence>
<organism evidence="1 2">
    <name type="scientific">Syntrophomonas wolfei</name>
    <dbReference type="NCBI Taxonomy" id="863"/>
    <lineage>
        <taxon>Bacteria</taxon>
        <taxon>Bacillati</taxon>
        <taxon>Bacillota</taxon>
        <taxon>Clostridia</taxon>
        <taxon>Eubacteriales</taxon>
        <taxon>Syntrophomonadaceae</taxon>
        <taxon>Syntrophomonas</taxon>
    </lineage>
</organism>
<name>A0A354YVE2_9FIRM</name>
<protein>
    <submittedName>
        <fullName evidence="1">Septation ring formation regulator EzrA</fullName>
    </submittedName>
</protein>
<proteinExistence type="predicted"/>
<reference evidence="1 2" key="1">
    <citation type="journal article" date="2018" name="Nat. Biotechnol.">
        <title>A standardized bacterial taxonomy based on genome phylogeny substantially revises the tree of life.</title>
        <authorList>
            <person name="Parks D.H."/>
            <person name="Chuvochina M."/>
            <person name="Waite D.W."/>
            <person name="Rinke C."/>
            <person name="Skarshewski A."/>
            <person name="Chaumeil P.A."/>
            <person name="Hugenholtz P."/>
        </authorList>
    </citation>
    <scope>NUCLEOTIDE SEQUENCE [LARGE SCALE GENOMIC DNA]</scope>
    <source>
        <strain evidence="1">UBA10948</strain>
    </source>
</reference>